<name>A0A5J9WBS6_9POAL</name>
<evidence type="ECO:0000256" key="1">
    <source>
        <dbReference type="ARBA" id="ARBA00001970"/>
    </source>
</evidence>
<dbReference type="AlphaFoldDB" id="A0A5J9WBS6"/>
<comment type="subcellular location">
    <subcellularLocation>
        <location evidence="2">Membrane</location>
        <topology evidence="2">Multi-pass membrane protein</topology>
    </subcellularLocation>
</comment>
<dbReference type="GO" id="GO:0046872">
    <property type="term" value="F:metal ion binding"/>
    <property type="evidence" value="ECO:0007669"/>
    <property type="project" value="UniProtKB-KW"/>
</dbReference>
<keyword evidence="11 14" id="KW-0472">Membrane</keyword>
<dbReference type="PANTHER" id="PTHR10106">
    <property type="entry name" value="CYTOCHROME B561-RELATED"/>
    <property type="match status" value="1"/>
</dbReference>
<comment type="cofactor">
    <cofactor evidence="1">
        <name>heme b</name>
        <dbReference type="ChEBI" id="CHEBI:60344"/>
    </cofactor>
</comment>
<dbReference type="Proteomes" id="UP000324897">
    <property type="component" value="Chromosome 5"/>
</dbReference>
<keyword evidence="6" id="KW-0479">Metal-binding</keyword>
<feature type="region of interest" description="Disordered" evidence="13">
    <location>
        <begin position="26"/>
        <end position="70"/>
    </location>
</feature>
<evidence type="ECO:0000256" key="10">
    <source>
        <dbReference type="ARBA" id="ARBA00023004"/>
    </source>
</evidence>
<keyword evidence="17" id="KW-1185">Reference proteome</keyword>
<protein>
    <recommendedName>
        <fullName evidence="15">Cytochrome b561 domain-containing protein</fullName>
    </recommendedName>
</protein>
<evidence type="ECO:0000256" key="6">
    <source>
        <dbReference type="ARBA" id="ARBA00022723"/>
    </source>
</evidence>
<dbReference type="GO" id="GO:0016020">
    <property type="term" value="C:membrane"/>
    <property type="evidence" value="ECO:0007669"/>
    <property type="project" value="UniProtKB-SubCell"/>
</dbReference>
<evidence type="ECO:0000256" key="3">
    <source>
        <dbReference type="ARBA" id="ARBA00022448"/>
    </source>
</evidence>
<feature type="transmembrane region" description="Helical" evidence="14">
    <location>
        <begin position="251"/>
        <end position="270"/>
    </location>
</feature>
<dbReference type="InterPro" id="IPR043205">
    <property type="entry name" value="CYB561/CYBRD1-like"/>
</dbReference>
<dbReference type="Gramene" id="TVU45365">
    <property type="protein sequence ID" value="TVU45365"/>
    <property type="gene ID" value="EJB05_04852"/>
</dbReference>
<proteinExistence type="predicted"/>
<keyword evidence="4" id="KW-0349">Heme</keyword>
<organism evidence="16 17">
    <name type="scientific">Eragrostis curvula</name>
    <name type="common">weeping love grass</name>
    <dbReference type="NCBI Taxonomy" id="38414"/>
    <lineage>
        <taxon>Eukaryota</taxon>
        <taxon>Viridiplantae</taxon>
        <taxon>Streptophyta</taxon>
        <taxon>Embryophyta</taxon>
        <taxon>Tracheophyta</taxon>
        <taxon>Spermatophyta</taxon>
        <taxon>Magnoliopsida</taxon>
        <taxon>Liliopsida</taxon>
        <taxon>Poales</taxon>
        <taxon>Poaceae</taxon>
        <taxon>PACMAD clade</taxon>
        <taxon>Chloridoideae</taxon>
        <taxon>Eragrostideae</taxon>
        <taxon>Eragrostidinae</taxon>
        <taxon>Eragrostis</taxon>
    </lineage>
</organism>
<feature type="non-terminal residue" evidence="16">
    <location>
        <position position="1"/>
    </location>
</feature>
<dbReference type="PROSITE" id="PS50939">
    <property type="entry name" value="CYTOCHROME_B561"/>
    <property type="match status" value="1"/>
</dbReference>
<evidence type="ECO:0000256" key="2">
    <source>
        <dbReference type="ARBA" id="ARBA00004141"/>
    </source>
</evidence>
<keyword evidence="8 14" id="KW-1133">Transmembrane helix</keyword>
<evidence type="ECO:0000256" key="7">
    <source>
        <dbReference type="ARBA" id="ARBA00022982"/>
    </source>
</evidence>
<dbReference type="FunFam" id="1.20.120.1770:FF:000001">
    <property type="entry name" value="Cytochrome b reductase 1"/>
    <property type="match status" value="1"/>
</dbReference>
<sequence length="346" mass="38052">MSSMGKLLTFHKISCSLTKPRRRKMPCLNIRPVNIPNPKPPPQRNLRFPRPGPTRRSPRPRSLKPTRSSHAKLCNHRSIPNCSCLHKLACLSISIDPWPVVFLLRRSSRGSSIEGLRHRSAMAHGIIGNYHHSVVASRVAMLAHVLFLTTAVLMLVWLLHFRGGINIQSQDPDQIFNVHPFVMSWGFILLIGEAILAYSTIPMDHRTQKMAHMLIHLVGLILAIFGVYAAFKFHDAAVSPDLTSLHSWLGIATLSLFALQWLFGFATFWLSGAAHEHTRAAAAPVHVMAGLAIFLLAVCTAQTGLVEKSAAAGSVGEARLINVTGIFILLYGVAVGSTVALRRAFL</sequence>
<dbReference type="EMBL" id="RWGY01000004">
    <property type="protein sequence ID" value="TVU45365.1"/>
    <property type="molecule type" value="Genomic_DNA"/>
</dbReference>
<dbReference type="InterPro" id="IPR006593">
    <property type="entry name" value="Cyt_b561/ferric_Rdtase_TM"/>
</dbReference>
<keyword evidence="7" id="KW-0249">Electron transport</keyword>
<dbReference type="GO" id="GO:0016491">
    <property type="term" value="F:oxidoreductase activity"/>
    <property type="evidence" value="ECO:0007669"/>
    <property type="project" value="UniProtKB-KW"/>
</dbReference>
<reference evidence="16 17" key="1">
    <citation type="journal article" date="2019" name="Sci. Rep.">
        <title>A high-quality genome of Eragrostis curvula grass provides insights into Poaceae evolution and supports new strategies to enhance forage quality.</title>
        <authorList>
            <person name="Carballo J."/>
            <person name="Santos B.A.C.M."/>
            <person name="Zappacosta D."/>
            <person name="Garbus I."/>
            <person name="Selva J.P."/>
            <person name="Gallo C.A."/>
            <person name="Diaz A."/>
            <person name="Albertini E."/>
            <person name="Caccamo M."/>
            <person name="Echenique V."/>
        </authorList>
    </citation>
    <scope>NUCLEOTIDE SEQUENCE [LARGE SCALE GENOMIC DNA]</scope>
    <source>
        <strain evidence="17">cv. Victoria</strain>
        <tissue evidence="16">Leaf</tissue>
    </source>
</reference>
<feature type="transmembrane region" description="Helical" evidence="14">
    <location>
        <begin position="139"/>
        <end position="161"/>
    </location>
</feature>
<comment type="function">
    <text evidence="12">Two-heme-containing cytochrome. Catalyzes ascorbate-dependent trans-membrane electron transfer by utilizing a concerted H(+)/e(-) transfer mechanism.</text>
</comment>
<dbReference type="SMART" id="SM00665">
    <property type="entry name" value="B561"/>
    <property type="match status" value="1"/>
</dbReference>
<accession>A0A5J9WBS6</accession>
<evidence type="ECO:0000256" key="11">
    <source>
        <dbReference type="ARBA" id="ARBA00023136"/>
    </source>
</evidence>
<evidence type="ECO:0000256" key="14">
    <source>
        <dbReference type="SAM" id="Phobius"/>
    </source>
</evidence>
<evidence type="ECO:0000256" key="8">
    <source>
        <dbReference type="ARBA" id="ARBA00022989"/>
    </source>
</evidence>
<gene>
    <name evidence="16" type="ORF">EJB05_04852</name>
</gene>
<dbReference type="Pfam" id="PF03188">
    <property type="entry name" value="Cytochrom_B561"/>
    <property type="match status" value="1"/>
</dbReference>
<feature type="compositionally biased region" description="Basic residues" evidence="13">
    <location>
        <begin position="56"/>
        <end position="70"/>
    </location>
</feature>
<evidence type="ECO:0000256" key="5">
    <source>
        <dbReference type="ARBA" id="ARBA00022692"/>
    </source>
</evidence>
<feature type="transmembrane region" description="Helical" evidence="14">
    <location>
        <begin position="213"/>
        <end position="231"/>
    </location>
</feature>
<dbReference type="OrthoDB" id="907479at2759"/>
<evidence type="ECO:0000313" key="17">
    <source>
        <dbReference type="Proteomes" id="UP000324897"/>
    </source>
</evidence>
<feature type="domain" description="Cytochrome b561" evidence="15">
    <location>
        <begin position="142"/>
        <end position="340"/>
    </location>
</feature>
<keyword evidence="10" id="KW-0408">Iron</keyword>
<dbReference type="CDD" id="cd08766">
    <property type="entry name" value="Cyt_b561_ACYB-1_like"/>
    <property type="match status" value="1"/>
</dbReference>
<evidence type="ECO:0000259" key="15">
    <source>
        <dbReference type="PROSITE" id="PS50939"/>
    </source>
</evidence>
<keyword evidence="5 14" id="KW-0812">Transmembrane</keyword>
<evidence type="ECO:0000256" key="12">
    <source>
        <dbReference type="ARBA" id="ARBA00053762"/>
    </source>
</evidence>
<evidence type="ECO:0000256" key="4">
    <source>
        <dbReference type="ARBA" id="ARBA00022617"/>
    </source>
</evidence>
<evidence type="ECO:0000256" key="13">
    <source>
        <dbReference type="SAM" id="MobiDB-lite"/>
    </source>
</evidence>
<keyword evidence="3" id="KW-0813">Transport</keyword>
<evidence type="ECO:0000313" key="16">
    <source>
        <dbReference type="EMBL" id="TVU45365.1"/>
    </source>
</evidence>
<feature type="transmembrane region" description="Helical" evidence="14">
    <location>
        <begin position="181"/>
        <end position="201"/>
    </location>
</feature>
<evidence type="ECO:0000256" key="9">
    <source>
        <dbReference type="ARBA" id="ARBA00023002"/>
    </source>
</evidence>
<keyword evidence="9" id="KW-0560">Oxidoreductase</keyword>
<feature type="transmembrane region" description="Helical" evidence="14">
    <location>
        <begin position="320"/>
        <end position="341"/>
    </location>
</feature>
<feature type="transmembrane region" description="Helical" evidence="14">
    <location>
        <begin position="282"/>
        <end position="305"/>
    </location>
</feature>
<dbReference type="PANTHER" id="PTHR10106:SF43">
    <property type="entry name" value="CYTOCHROME B561 FAMILY PROTEIN, EXPRESSED"/>
    <property type="match status" value="1"/>
</dbReference>
<comment type="caution">
    <text evidence="16">The sequence shown here is derived from an EMBL/GenBank/DDBJ whole genome shotgun (WGS) entry which is preliminary data.</text>
</comment>
<dbReference type="Gene3D" id="1.20.120.1770">
    <property type="match status" value="1"/>
</dbReference>